<dbReference type="OrthoDB" id="18982at2759"/>
<evidence type="ECO:0000256" key="6">
    <source>
        <dbReference type="ARBA" id="ARBA00022824"/>
    </source>
</evidence>
<dbReference type="GO" id="GO:0032266">
    <property type="term" value="F:phosphatidylinositol-3-phosphate binding"/>
    <property type="evidence" value="ECO:0007669"/>
    <property type="project" value="TreeGrafter"/>
</dbReference>
<keyword evidence="5" id="KW-0813">Transport</keyword>
<dbReference type="GO" id="GO:0005789">
    <property type="term" value="C:endoplasmic reticulum membrane"/>
    <property type="evidence" value="ECO:0007669"/>
    <property type="project" value="UniProtKB-SubCell"/>
</dbReference>
<evidence type="ECO:0000256" key="12">
    <source>
        <dbReference type="ARBA" id="ARBA00024631"/>
    </source>
</evidence>
<evidence type="ECO:0000256" key="8">
    <source>
        <dbReference type="ARBA" id="ARBA00023055"/>
    </source>
</evidence>
<evidence type="ECO:0000256" key="13">
    <source>
        <dbReference type="SAM" id="MobiDB-lite"/>
    </source>
</evidence>
<evidence type="ECO:0000256" key="5">
    <source>
        <dbReference type="ARBA" id="ARBA00022448"/>
    </source>
</evidence>
<evidence type="ECO:0000256" key="1">
    <source>
        <dbReference type="ARBA" id="ARBA00004406"/>
    </source>
</evidence>
<evidence type="ECO:0000256" key="11">
    <source>
        <dbReference type="ARBA" id="ARBA00024615"/>
    </source>
</evidence>
<dbReference type="RefSeq" id="XP_013016507.1">
    <property type="nucleotide sequence ID" value="XM_013161053.1"/>
</dbReference>
<dbReference type="PANTHER" id="PTHR13190:SF1">
    <property type="entry name" value="AUTOPHAGY-RELATED 2, ISOFORM A"/>
    <property type="match status" value="1"/>
</dbReference>
<dbReference type="PANTHER" id="PTHR13190">
    <property type="entry name" value="AUTOPHAGY-RELATED 2, ISOFORM A"/>
    <property type="match status" value="1"/>
</dbReference>
<dbReference type="GO" id="GO:0034727">
    <property type="term" value="P:piecemeal microautophagy of the nucleus"/>
    <property type="evidence" value="ECO:0007669"/>
    <property type="project" value="TreeGrafter"/>
</dbReference>
<dbReference type="HOGENOM" id="CLU_244286_0_0_1"/>
<dbReference type="Proteomes" id="UP000016088">
    <property type="component" value="Unassembled WGS sequence"/>
</dbReference>
<dbReference type="GO" id="GO:0061723">
    <property type="term" value="P:glycophagy"/>
    <property type="evidence" value="ECO:0007669"/>
    <property type="project" value="TreeGrafter"/>
</dbReference>
<evidence type="ECO:0000256" key="10">
    <source>
        <dbReference type="ARBA" id="ARBA00024479"/>
    </source>
</evidence>
<dbReference type="GO" id="GO:0061908">
    <property type="term" value="C:phagophore"/>
    <property type="evidence" value="ECO:0007669"/>
    <property type="project" value="EnsemblFungi"/>
</dbReference>
<feature type="region of interest" description="Disordered" evidence="13">
    <location>
        <begin position="243"/>
        <end position="280"/>
    </location>
</feature>
<dbReference type="GeneID" id="25031537"/>
<proteinExistence type="inferred from homology"/>
<comment type="subcellular location">
    <subcellularLocation>
        <location evidence="1">Endoplasmic reticulum membrane</location>
        <topology evidence="1">Peripheral membrane protein</topology>
    </subcellularLocation>
    <subcellularLocation>
        <location evidence="2">Preautophagosomal structure membrane</location>
        <topology evidence="2">Peripheral membrane protein</topology>
    </subcellularLocation>
</comment>
<dbReference type="GO" id="GO:0000045">
    <property type="term" value="P:autophagosome assembly"/>
    <property type="evidence" value="ECO:0007669"/>
    <property type="project" value="TreeGrafter"/>
</dbReference>
<comment type="catalytic activity">
    <reaction evidence="12">
        <text>a 1,2-diacyl-sn-glycero-3-phosphocholine(in) = a 1,2-diacyl-sn-glycero-3-phosphocholine(out)</text>
        <dbReference type="Rhea" id="RHEA:38571"/>
        <dbReference type="ChEBI" id="CHEBI:57643"/>
    </reaction>
</comment>
<keyword evidence="15" id="KW-1185">Reference proteome</keyword>
<evidence type="ECO:0000256" key="3">
    <source>
        <dbReference type="ARBA" id="ARBA00009714"/>
    </source>
</evidence>
<dbReference type="GO" id="GO:0034045">
    <property type="term" value="C:phagophore assembly site membrane"/>
    <property type="evidence" value="ECO:0007669"/>
    <property type="project" value="UniProtKB-SubCell"/>
</dbReference>
<dbReference type="OMA" id="DLGYEHY"/>
<comment type="similarity">
    <text evidence="3">Belongs to the ATG2 family.</text>
</comment>
<dbReference type="GO" id="GO:0000422">
    <property type="term" value="P:autophagy of mitochondrion"/>
    <property type="evidence" value="ECO:0007669"/>
    <property type="project" value="TreeGrafter"/>
</dbReference>
<name>S9RAF0_SCHOY</name>
<evidence type="ECO:0000313" key="14">
    <source>
        <dbReference type="EMBL" id="EPX75085.1"/>
    </source>
</evidence>
<evidence type="ECO:0000256" key="2">
    <source>
        <dbReference type="ARBA" id="ARBA00004623"/>
    </source>
</evidence>
<gene>
    <name evidence="14" type="ORF">SOCG_02561</name>
</gene>
<organism evidence="14 15">
    <name type="scientific">Schizosaccharomyces octosporus (strain yFS286)</name>
    <name type="common">Fission yeast</name>
    <name type="synonym">Octosporomyces octosporus</name>
    <dbReference type="NCBI Taxonomy" id="483514"/>
    <lineage>
        <taxon>Eukaryota</taxon>
        <taxon>Fungi</taxon>
        <taxon>Dikarya</taxon>
        <taxon>Ascomycota</taxon>
        <taxon>Taphrinomycotina</taxon>
        <taxon>Schizosaccharomycetes</taxon>
        <taxon>Schizosaccharomycetales</taxon>
        <taxon>Schizosaccharomycetaceae</taxon>
        <taxon>Schizosaccharomyces</taxon>
    </lineage>
</organism>
<dbReference type="GO" id="GO:0006869">
    <property type="term" value="P:lipid transport"/>
    <property type="evidence" value="ECO:0007669"/>
    <property type="project" value="UniProtKB-KW"/>
</dbReference>
<keyword evidence="8" id="KW-0445">Lipid transport</keyword>
<dbReference type="GO" id="GO:0061709">
    <property type="term" value="P:reticulophagy"/>
    <property type="evidence" value="ECO:0007669"/>
    <property type="project" value="TreeGrafter"/>
</dbReference>
<comment type="catalytic activity">
    <reaction evidence="11">
        <text>a 1,2-diacyl-sn-glycero-3-phosphoethanolamine(in) = a 1,2-diacyl-sn-glycero-3-phosphoethanolamine(out)</text>
        <dbReference type="Rhea" id="RHEA:38895"/>
        <dbReference type="ChEBI" id="CHEBI:64612"/>
    </reaction>
</comment>
<keyword evidence="9" id="KW-0472">Membrane</keyword>
<reference evidence="14 15" key="1">
    <citation type="journal article" date="2011" name="Science">
        <title>Comparative functional genomics of the fission yeasts.</title>
        <authorList>
            <person name="Rhind N."/>
            <person name="Chen Z."/>
            <person name="Yassour M."/>
            <person name="Thompson D.A."/>
            <person name="Haas B.J."/>
            <person name="Habib N."/>
            <person name="Wapinski I."/>
            <person name="Roy S."/>
            <person name="Lin M.F."/>
            <person name="Heiman D.I."/>
            <person name="Young S.K."/>
            <person name="Furuya K."/>
            <person name="Guo Y."/>
            <person name="Pidoux A."/>
            <person name="Chen H.M."/>
            <person name="Robbertse B."/>
            <person name="Goldberg J.M."/>
            <person name="Aoki K."/>
            <person name="Bayne E.H."/>
            <person name="Berlin A.M."/>
            <person name="Desjardins C.A."/>
            <person name="Dobbs E."/>
            <person name="Dukaj L."/>
            <person name="Fan L."/>
            <person name="FitzGerald M.G."/>
            <person name="French C."/>
            <person name="Gujja S."/>
            <person name="Hansen K."/>
            <person name="Keifenheim D."/>
            <person name="Levin J.Z."/>
            <person name="Mosher R.A."/>
            <person name="Mueller C.A."/>
            <person name="Pfiffner J."/>
            <person name="Priest M."/>
            <person name="Russ C."/>
            <person name="Smialowska A."/>
            <person name="Swoboda P."/>
            <person name="Sykes S.M."/>
            <person name="Vaughn M."/>
            <person name="Vengrova S."/>
            <person name="Yoder R."/>
            <person name="Zeng Q."/>
            <person name="Allshire R."/>
            <person name="Baulcombe D."/>
            <person name="Birren B.W."/>
            <person name="Brown W."/>
            <person name="Ekwall K."/>
            <person name="Kellis M."/>
            <person name="Leatherwood J."/>
            <person name="Levin H."/>
            <person name="Margalit H."/>
            <person name="Martienssen R."/>
            <person name="Nieduszynski C.A."/>
            <person name="Spatafora J.W."/>
            <person name="Friedman N."/>
            <person name="Dalgaard J.Z."/>
            <person name="Baumann P."/>
            <person name="Niki H."/>
            <person name="Regev A."/>
            <person name="Nusbaum C."/>
        </authorList>
    </citation>
    <scope>NUCLEOTIDE SEQUENCE [LARGE SCALE GENOMIC DNA]</scope>
    <source>
        <strain evidence="15">yFS286</strain>
    </source>
</reference>
<feature type="compositionally biased region" description="Low complexity" evidence="13">
    <location>
        <begin position="246"/>
        <end position="263"/>
    </location>
</feature>
<comment type="catalytic activity">
    <reaction evidence="10">
        <text>a 1,2-diacyl-sn-glycero-3-phospho-L-serine(in) = a 1,2-diacyl-sn-glycero-3-phospho-L-serine(out)</text>
        <dbReference type="Rhea" id="RHEA:38663"/>
        <dbReference type="ChEBI" id="CHEBI:57262"/>
    </reaction>
</comment>
<dbReference type="GO" id="GO:0043495">
    <property type="term" value="F:protein-membrane adaptor activity"/>
    <property type="evidence" value="ECO:0007669"/>
    <property type="project" value="TreeGrafter"/>
</dbReference>
<evidence type="ECO:0000256" key="9">
    <source>
        <dbReference type="ARBA" id="ARBA00023136"/>
    </source>
</evidence>
<dbReference type="EMBL" id="KE503206">
    <property type="protein sequence ID" value="EPX75085.1"/>
    <property type="molecule type" value="Genomic_DNA"/>
</dbReference>
<protein>
    <recommendedName>
        <fullName evidence="4">Autophagy-related protein 2</fullName>
    </recommendedName>
</protein>
<evidence type="ECO:0000313" key="15">
    <source>
        <dbReference type="Proteomes" id="UP000016088"/>
    </source>
</evidence>
<dbReference type="VEuPathDB" id="FungiDB:SOCG_02561"/>
<keyword evidence="7" id="KW-0072">Autophagy</keyword>
<dbReference type="Pfam" id="PF13329">
    <property type="entry name" value="ATG2_CAD"/>
    <property type="match status" value="1"/>
</dbReference>
<evidence type="ECO:0000256" key="4">
    <source>
        <dbReference type="ARBA" id="ARBA00018070"/>
    </source>
</evidence>
<keyword evidence="6" id="KW-0256">Endoplasmic reticulum</keyword>
<dbReference type="InterPro" id="IPR026849">
    <property type="entry name" value="ATG2"/>
</dbReference>
<evidence type="ECO:0000256" key="7">
    <source>
        <dbReference type="ARBA" id="ARBA00023006"/>
    </source>
</evidence>
<sequence length="1633" mass="184909">MRLPAWLKNSSSWLWTAALSGAVQRRLLAFALQKLIGSILQEDVRPEDIQLLFSKGVLVLSNLQLNCEFLNAIIPFPTIRVLKGYVKKLVLHVNLTDLVNLNVELEVQGLALDITLTQSDEYMGSTIYQDASSQIDILDNVVEYMSKTASQDFEEEVRSEGLDNEIPDNSRNLLDSILQKCLASTSVIVEHLKFKIMPSSLAALELSVDFINFSSFNNSSSSRLLNISGIVLSMVRKEKSFEDRNSSSSRGLAHSLSSSTSSSMEDARSFFTPESEATESQTMCINAKEIDASDSSSSNQNKSKEIDRVIFFRSTGEFRCVFSIEVSTLMVIEAHVPPCEFDLSPQICAFLLYLVKLFNDSSNLSKMESDSAKSPLNNLQLDIHMSSFKANVHCRLPDRVERFSPADALNQLHWVPKKSSNLEIHFNQIQISNDDHDLNDLLMTFSNFEIFMDGSPLISLHKAMYSSCTINFHMENLQSTLKLQMSSGEISLPLEKFVHLQELFTTFFKDFTMLEDSYLGLSEFSRRRGGYQSSSSLNVESTSPTFEVIVLFDRFQFQLTKHHSDQLITCFTIASSYLQLTKKSLGTFSSILVFSKNITFDIENYSAVGYPWKSISSETVLRISNGIFETHSNSGLSAFTVSVQQDEFYHPKFQKLANKSPCHENHFYVAFDGLHLTIKKRVIESISSLIGDLSSAFVNSGTPKNEVQPDFRHFLKIRVRNFSLHSYHDDDNSLLLKSDRIKHYMSWVGAEMISLDSRTYNLSAYYSTRLFNNRPLLSVVRNLKNGEKNILNLFLTFSSLNQSDSTNKFRISIIDLGYEHYITDFWLSKFLETYFPQDPEVPFLEFPKFPYGINLTVSDCILGLNPSSMESKLLMHLKALEVQIGAITLETTINIKAFTSEAFLYITNKLNEDVMSEKRPFFQEELGTSDAKLSQLAADETIGFVIQSLGYIELARISGLNTEMTVGINKGDLSTLINLSNGDLHLQSCADSTQLFFQIITDCSASNNVDEVKNYLVLPNPNYSDLLKGVDTDFFADNVNLASPKSSDTGISVSSQTLDIVNDYYASSVSSEEELCPSVASKGSSQSELLSDEYDNLNFSDEEALASEDRLKQDIELIEDHFFTRGSIEHHDHFDKANEYDMKLIVSNIRINWELFDGYDWNSTREVISEVIKAYVQNGKTRNKDRVETHVFESICLEGFSKFEKIYFDKIAEAIDLNSRLEPEPLSKFDRQHILRLGRSTSNKVLIEIIGLTGGFTSLRGEKISNEVLSELELGIKDLTIYDRLPSSTWNKFFSRDSRSSSLKNRNHHLNLRFARVRPLPEIMNTELQVEIGILPSKMYIDQDTLDFIIRFFAFKSEVPTETDVSTTNLPFFQSICVHATHFIVDYKFKNPNSAGIKSGRLPDFGNFLVVQGSEVFLRQLQIYGLSGFEEFLHALLTVWFQDIRNNQLQKVLNGLVPIRTLFTVGSGVKDIFVSPVKGLQKKRSMRRFRHGVLKFTGKYMNDLLSFNAQGMTGTHALLKQVEEYLQSSRELRSKRFSYYANQPESLEQGLLEGYHGFRQGLVGAKTTLQSIPSEASQRTSFSSAAQVVSKKMPLAMLKPMVGATEAVSKTLWGLSNSLQPQRRHNLQEKYKR</sequence>
<accession>S9RAF0</accession>
<dbReference type="eggNOG" id="KOG2993">
    <property type="taxonomic scope" value="Eukaryota"/>
</dbReference>